<gene>
    <name evidence="2" type="ORF">CSOJ01_07440</name>
</gene>
<name>A0A8H6J8Q5_9PEZI</name>
<feature type="transmembrane region" description="Helical" evidence="1">
    <location>
        <begin position="12"/>
        <end position="30"/>
    </location>
</feature>
<dbReference type="AlphaFoldDB" id="A0A8H6J8Q5"/>
<evidence type="ECO:0000313" key="2">
    <source>
        <dbReference type="EMBL" id="KAF6808585.1"/>
    </source>
</evidence>
<proteinExistence type="predicted"/>
<sequence length="203" mass="21600">MTFQHRSRGPLSLPVAVSLGVIVILTLYFYSPLQLLTMAESTSFLDSLQVSVSQSSASPPSISVSVKNTHPDSTVTVLKWNSPLDPIIFGLGQVAITPHGASEPIPAHAIKVSRKMPPGPESLVTLRPGQSAENVVELGEPRVPGNVWDAGSAKVSLKGRWMAVWPGLTMEELLQQPEKLQSVGAGVGSLTGDWESETIEVGK</sequence>
<evidence type="ECO:0000256" key="1">
    <source>
        <dbReference type="SAM" id="Phobius"/>
    </source>
</evidence>
<accession>A0A8H6J8Q5</accession>
<keyword evidence="3" id="KW-1185">Reference proteome</keyword>
<reference evidence="2 3" key="1">
    <citation type="journal article" date="2020" name="Phytopathology">
        <title>Genome Sequence Resources of Colletotrichum truncatum, C. plurivorum, C. musicola, and C. sojae: Four Species Pathogenic to Soybean (Glycine max).</title>
        <authorList>
            <person name="Rogerio F."/>
            <person name="Boufleur T.R."/>
            <person name="Ciampi-Guillardi M."/>
            <person name="Sukno S.A."/>
            <person name="Thon M.R."/>
            <person name="Massola Junior N.S."/>
            <person name="Baroncelli R."/>
        </authorList>
    </citation>
    <scope>NUCLEOTIDE SEQUENCE [LARGE SCALE GENOMIC DNA]</scope>
    <source>
        <strain evidence="2 3">LFN0009</strain>
    </source>
</reference>
<keyword evidence="1" id="KW-0812">Transmembrane</keyword>
<keyword evidence="1" id="KW-0472">Membrane</keyword>
<keyword evidence="1" id="KW-1133">Transmembrane helix</keyword>
<evidence type="ECO:0000313" key="3">
    <source>
        <dbReference type="Proteomes" id="UP000652219"/>
    </source>
</evidence>
<protein>
    <submittedName>
        <fullName evidence="2">Uncharacterized protein</fullName>
    </submittedName>
</protein>
<dbReference type="Gene3D" id="2.60.40.2970">
    <property type="match status" value="1"/>
</dbReference>
<comment type="caution">
    <text evidence="2">The sequence shown here is derived from an EMBL/GenBank/DDBJ whole genome shotgun (WGS) entry which is preliminary data.</text>
</comment>
<dbReference type="EMBL" id="WIGN01000115">
    <property type="protein sequence ID" value="KAF6808585.1"/>
    <property type="molecule type" value="Genomic_DNA"/>
</dbReference>
<organism evidence="2 3">
    <name type="scientific">Colletotrichum sojae</name>
    <dbReference type="NCBI Taxonomy" id="2175907"/>
    <lineage>
        <taxon>Eukaryota</taxon>
        <taxon>Fungi</taxon>
        <taxon>Dikarya</taxon>
        <taxon>Ascomycota</taxon>
        <taxon>Pezizomycotina</taxon>
        <taxon>Sordariomycetes</taxon>
        <taxon>Hypocreomycetidae</taxon>
        <taxon>Glomerellales</taxon>
        <taxon>Glomerellaceae</taxon>
        <taxon>Colletotrichum</taxon>
        <taxon>Colletotrichum orchidearum species complex</taxon>
    </lineage>
</organism>
<dbReference type="Proteomes" id="UP000652219">
    <property type="component" value="Unassembled WGS sequence"/>
</dbReference>